<protein>
    <submittedName>
        <fullName evidence="1">Uncharacterized protein</fullName>
    </submittedName>
</protein>
<dbReference type="EMBL" id="CAJPDR010000055">
    <property type="protein sequence ID" value="CAF9912426.1"/>
    <property type="molecule type" value="Genomic_DNA"/>
</dbReference>
<dbReference type="OrthoDB" id="3432781at2759"/>
<sequence>MSIPFHKKLPQCQGPKLSPFSKTRFDIQFIRLLSDNEREGHSHVFEVIMNGSHYALKVFKFYDVRVATVGMSEEEIRNISIKTIRLQTDPFYNECRAYGRLIEYGVNGKVAVRCHGHMAILAAREEELAQRFEVHTWNRPEDDSALTMSKRQPLRAIVKDLIQNHPPLTEKLLGRMRKDLLKMRKLGVHPQDVRLRNYGGGLLLDFSIAITKPHWVFEWEEPWWIRSMKNDEMQKLQVIMLESGVKTWLRAREKARAIAVVIDLVFYTTRAAACHIWRNTTKQLAYGLLLEGTGAYRAFVTRDTIVPTPAITCALNLLNDMRDMI</sequence>
<evidence type="ECO:0000313" key="1">
    <source>
        <dbReference type="EMBL" id="CAF9912426.1"/>
    </source>
</evidence>
<comment type="caution">
    <text evidence="1">The sequence shown here is derived from an EMBL/GenBank/DDBJ whole genome shotgun (WGS) entry which is preliminary data.</text>
</comment>
<evidence type="ECO:0000313" key="2">
    <source>
        <dbReference type="Proteomes" id="UP000664203"/>
    </source>
</evidence>
<gene>
    <name evidence="1" type="ORF">ALECFALPRED_008113</name>
</gene>
<dbReference type="AlphaFoldDB" id="A0A8H3F103"/>
<accession>A0A8H3F103</accession>
<proteinExistence type="predicted"/>
<organism evidence="1 2">
    <name type="scientific">Alectoria fallacina</name>
    <dbReference type="NCBI Taxonomy" id="1903189"/>
    <lineage>
        <taxon>Eukaryota</taxon>
        <taxon>Fungi</taxon>
        <taxon>Dikarya</taxon>
        <taxon>Ascomycota</taxon>
        <taxon>Pezizomycotina</taxon>
        <taxon>Lecanoromycetes</taxon>
        <taxon>OSLEUM clade</taxon>
        <taxon>Lecanoromycetidae</taxon>
        <taxon>Lecanorales</taxon>
        <taxon>Lecanorineae</taxon>
        <taxon>Parmeliaceae</taxon>
        <taxon>Alectoria</taxon>
    </lineage>
</organism>
<keyword evidence="2" id="KW-1185">Reference proteome</keyword>
<dbReference type="InterPro" id="IPR025213">
    <property type="entry name" value="Sim4_Fta2"/>
</dbReference>
<dbReference type="Pfam" id="PF13095">
    <property type="entry name" value="FTA2"/>
    <property type="match status" value="1"/>
</dbReference>
<dbReference type="Proteomes" id="UP000664203">
    <property type="component" value="Unassembled WGS sequence"/>
</dbReference>
<reference evidence="1" key="1">
    <citation type="submission" date="2021-03" db="EMBL/GenBank/DDBJ databases">
        <authorList>
            <person name="Tagirdzhanova G."/>
        </authorList>
    </citation>
    <scope>NUCLEOTIDE SEQUENCE</scope>
</reference>
<name>A0A8H3F103_9LECA</name>